<keyword evidence="3" id="KW-0964">Secreted</keyword>
<keyword evidence="4" id="KW-0732">Signal</keyword>
<evidence type="ECO:0000256" key="4">
    <source>
        <dbReference type="ARBA" id="ARBA00022729"/>
    </source>
</evidence>
<comment type="subcellular location">
    <subcellularLocation>
        <location evidence="1">Secreted</location>
    </subcellularLocation>
</comment>
<dbReference type="AlphaFoldDB" id="Q84KT2"/>
<dbReference type="GO" id="GO:0007165">
    <property type="term" value="P:signal transduction"/>
    <property type="evidence" value="ECO:0007669"/>
    <property type="project" value="InterPro"/>
</dbReference>
<evidence type="ECO:0000313" key="6">
    <source>
        <dbReference type="EMBL" id="BAC24083.1"/>
    </source>
</evidence>
<accession>Q84KT2</accession>
<dbReference type="GO" id="GO:0005576">
    <property type="term" value="C:extracellular region"/>
    <property type="evidence" value="ECO:0007669"/>
    <property type="project" value="UniProtKB-SubCell"/>
</dbReference>
<name>Q84KT2_BRAOL</name>
<feature type="non-terminal residue" evidence="6">
    <location>
        <position position="1"/>
    </location>
</feature>
<evidence type="ECO:0000256" key="3">
    <source>
        <dbReference type="ARBA" id="ARBA00022525"/>
    </source>
</evidence>
<proteinExistence type="evidence at transcript level"/>
<dbReference type="InterPro" id="IPR010682">
    <property type="entry name" value="SCRL"/>
</dbReference>
<comment type="similarity">
    <text evidence="2">Belongs to the DEFL family.</text>
</comment>
<protein>
    <submittedName>
        <fullName evidence="6">S-locus protein 11</fullName>
    </submittedName>
</protein>
<dbReference type="EMBL" id="AB054749">
    <property type="protein sequence ID" value="BAC24083.1"/>
    <property type="molecule type" value="mRNA"/>
</dbReference>
<evidence type="ECO:0000256" key="2">
    <source>
        <dbReference type="ARBA" id="ARBA00006722"/>
    </source>
</evidence>
<evidence type="ECO:0000256" key="1">
    <source>
        <dbReference type="ARBA" id="ARBA00004613"/>
    </source>
</evidence>
<dbReference type="Pfam" id="PF06876">
    <property type="entry name" value="SCRL"/>
    <property type="match status" value="1"/>
</dbReference>
<gene>
    <name evidence="6" type="primary">SP11-58</name>
</gene>
<organism evidence="6">
    <name type="scientific">Brassica oleracea</name>
    <name type="common">Wild cabbage</name>
    <dbReference type="NCBI Taxonomy" id="3712"/>
    <lineage>
        <taxon>Eukaryota</taxon>
        <taxon>Viridiplantae</taxon>
        <taxon>Streptophyta</taxon>
        <taxon>Embryophyta</taxon>
        <taxon>Tracheophyta</taxon>
        <taxon>Spermatophyta</taxon>
        <taxon>Magnoliopsida</taxon>
        <taxon>eudicotyledons</taxon>
        <taxon>Gunneridae</taxon>
        <taxon>Pentapetalae</taxon>
        <taxon>rosids</taxon>
        <taxon>malvids</taxon>
        <taxon>Brassicales</taxon>
        <taxon>Brassicaceae</taxon>
        <taxon>Brassiceae</taxon>
        <taxon>Brassica</taxon>
    </lineage>
</organism>
<reference evidence="6" key="1">
    <citation type="journal article" date="2002" name="Genetics">
        <title>Coevolution of the S-locus genes SRK, SLG and SP11/SCR in Brassica oleracea and B. rapa.</title>
        <authorList>
            <person name="Sato K."/>
            <person name="Nishio T."/>
            <person name="Kimura R."/>
            <person name="Kusaba M."/>
            <person name="Suzuki T."/>
            <person name="Hatakeyama K."/>
            <person name="Ockendon D.J."/>
            <person name="Satta Y."/>
        </authorList>
    </citation>
    <scope>NUCLEOTIDE SEQUENCE</scope>
</reference>
<keyword evidence="5" id="KW-1015">Disulfide bond</keyword>
<sequence length="57" mass="6207">GQEVEANVKEECAPYFGLNGLCSQSGENPCAHQANMNRCKCTCGNHRGKGQCFCRVK</sequence>
<evidence type="ECO:0000256" key="5">
    <source>
        <dbReference type="ARBA" id="ARBA00023157"/>
    </source>
</evidence>